<sequence>MYFNALLAKMLLLGNWELGIGHGEWGMGHWEIGDEGHEGEITLNS</sequence>
<accession>A0A8J7HQ10</accession>
<name>A0A8J7HQ10_9NOST</name>
<protein>
    <submittedName>
        <fullName evidence="1">Uncharacterized protein</fullName>
    </submittedName>
</protein>
<proteinExistence type="predicted"/>
<dbReference type="Proteomes" id="UP000632766">
    <property type="component" value="Unassembled WGS sequence"/>
</dbReference>
<gene>
    <name evidence="1" type="ORF">I8748_04095</name>
</gene>
<evidence type="ECO:0000313" key="1">
    <source>
        <dbReference type="EMBL" id="MBH8561365.1"/>
    </source>
</evidence>
<evidence type="ECO:0000313" key="2">
    <source>
        <dbReference type="Proteomes" id="UP000632766"/>
    </source>
</evidence>
<keyword evidence="2" id="KW-1185">Reference proteome</keyword>
<dbReference type="RefSeq" id="WP_198123468.1">
    <property type="nucleotide sequence ID" value="NZ_JAECZC010000004.1"/>
</dbReference>
<dbReference type="AlphaFoldDB" id="A0A8J7HQ10"/>
<dbReference type="EMBL" id="JAECZC010000004">
    <property type="protein sequence ID" value="MBH8561365.1"/>
    <property type="molecule type" value="Genomic_DNA"/>
</dbReference>
<comment type="caution">
    <text evidence="1">The sequence shown here is derived from an EMBL/GenBank/DDBJ whole genome shotgun (WGS) entry which is preliminary data.</text>
</comment>
<organism evidence="1 2">
    <name type="scientific">Amazonocrinis nigriterrae CENA67</name>
    <dbReference type="NCBI Taxonomy" id="2794033"/>
    <lineage>
        <taxon>Bacteria</taxon>
        <taxon>Bacillati</taxon>
        <taxon>Cyanobacteriota</taxon>
        <taxon>Cyanophyceae</taxon>
        <taxon>Nostocales</taxon>
        <taxon>Nostocaceae</taxon>
        <taxon>Amazonocrinis</taxon>
        <taxon>Amazonocrinis nigriterrae</taxon>
    </lineage>
</organism>
<reference evidence="1 2" key="1">
    <citation type="journal article" date="2021" name="Int. J. Syst. Evol. Microbiol.">
        <title>Amazonocrinis nigriterrae gen. nov., sp. nov., Atlanticothrix silvestris gen. nov., sp. nov. and Dendronalium phyllosphericum gen. nov., sp. nov., nostocacean cyanobacteria from Brazilian environments.</title>
        <authorList>
            <person name="Alvarenga D.O."/>
            <person name="Andreote A.P.D."/>
            <person name="Branco L.H.Z."/>
            <person name="Delbaje E."/>
            <person name="Cruz R.B."/>
            <person name="Varani A.M."/>
            <person name="Fiore M.F."/>
        </authorList>
    </citation>
    <scope>NUCLEOTIDE SEQUENCE [LARGE SCALE GENOMIC DNA]</scope>
    <source>
        <strain evidence="1 2">CENA67</strain>
    </source>
</reference>